<dbReference type="Proteomes" id="UP000234331">
    <property type="component" value="Unassembled WGS sequence"/>
</dbReference>
<dbReference type="SUPFAM" id="SSF46955">
    <property type="entry name" value="Putative DNA-binding domain"/>
    <property type="match status" value="1"/>
</dbReference>
<evidence type="ECO:0000313" key="2">
    <source>
        <dbReference type="EMBL" id="SNQ46862.1"/>
    </source>
</evidence>
<feature type="region of interest" description="Disordered" evidence="1">
    <location>
        <begin position="1"/>
        <end position="26"/>
    </location>
</feature>
<feature type="compositionally biased region" description="Basic and acidic residues" evidence="1">
    <location>
        <begin position="87"/>
        <end position="98"/>
    </location>
</feature>
<reference evidence="2 3" key="1">
    <citation type="submission" date="2017-06" db="EMBL/GenBank/DDBJ databases">
        <authorList>
            <person name="Kim H.J."/>
            <person name="Triplett B.A."/>
        </authorList>
    </citation>
    <scope>NUCLEOTIDE SEQUENCE [LARGE SCALE GENOMIC DNA]</scope>
    <source>
        <strain evidence="2">FRACA_ARgP5</strain>
    </source>
</reference>
<protein>
    <submittedName>
        <fullName evidence="2">Uncharacterized protein</fullName>
    </submittedName>
</protein>
<feature type="compositionally biased region" description="Basic and acidic residues" evidence="1">
    <location>
        <begin position="1"/>
        <end position="17"/>
    </location>
</feature>
<accession>A0A2I2KMI6</accession>
<keyword evidence="3" id="KW-1185">Reference proteome</keyword>
<feature type="compositionally biased region" description="Low complexity" evidence="1">
    <location>
        <begin position="118"/>
        <end position="132"/>
    </location>
</feature>
<sequence>MTGDEPASREPPADRPRLPGSRITPRQVAHWRRSGLVRDAGRDLTELRVIVALRRAGMSLGRIRAAFEHVAAAEAHAVYAGELYVRHPDGSWEGDRRPGQHPRLRTRRGRLPDEAVLPAGARRPPARGAAAHGGDRGIGRAAGRRPHGRRGAPAGQRARPPGGPDARLIATARQVGRPGQHRHRPAHLRPLDGSFDLARVLEEFTDWWIQNGVQLTSTGHYSEAAAQLILQGYPQRRSTGPAW</sequence>
<dbReference type="EMBL" id="FZMO01000068">
    <property type="protein sequence ID" value="SNQ46862.1"/>
    <property type="molecule type" value="Genomic_DNA"/>
</dbReference>
<feature type="compositionally biased region" description="Basic residues" evidence="1">
    <location>
        <begin position="99"/>
        <end position="109"/>
    </location>
</feature>
<dbReference type="InterPro" id="IPR009061">
    <property type="entry name" value="DNA-bd_dom_put_sf"/>
</dbReference>
<evidence type="ECO:0000313" key="3">
    <source>
        <dbReference type="Proteomes" id="UP000234331"/>
    </source>
</evidence>
<organism evidence="2 3">
    <name type="scientific">Frankia canadensis</name>
    <dbReference type="NCBI Taxonomy" id="1836972"/>
    <lineage>
        <taxon>Bacteria</taxon>
        <taxon>Bacillati</taxon>
        <taxon>Actinomycetota</taxon>
        <taxon>Actinomycetes</taxon>
        <taxon>Frankiales</taxon>
        <taxon>Frankiaceae</taxon>
        <taxon>Frankia</taxon>
    </lineage>
</organism>
<proteinExistence type="predicted"/>
<gene>
    <name evidence="2" type="ORF">FRACA_160013</name>
</gene>
<evidence type="ECO:0000256" key="1">
    <source>
        <dbReference type="SAM" id="MobiDB-lite"/>
    </source>
</evidence>
<dbReference type="RefSeq" id="WP_207770207.1">
    <property type="nucleotide sequence ID" value="NZ_FZMO01000068.1"/>
</dbReference>
<feature type="compositionally biased region" description="Low complexity" evidence="1">
    <location>
        <begin position="151"/>
        <end position="166"/>
    </location>
</feature>
<feature type="region of interest" description="Disordered" evidence="1">
    <location>
        <begin position="87"/>
        <end position="166"/>
    </location>
</feature>
<dbReference type="AlphaFoldDB" id="A0A2I2KMI6"/>
<name>A0A2I2KMI6_9ACTN</name>